<evidence type="ECO:0000313" key="3">
    <source>
        <dbReference type="EMBL" id="CAB4917375.1"/>
    </source>
</evidence>
<reference evidence="3" key="1">
    <citation type="submission" date="2020-05" db="EMBL/GenBank/DDBJ databases">
        <authorList>
            <person name="Chiriac C."/>
            <person name="Salcher M."/>
            <person name="Ghai R."/>
            <person name="Kavagutti S V."/>
        </authorList>
    </citation>
    <scope>NUCLEOTIDE SEQUENCE</scope>
</reference>
<evidence type="ECO:0000256" key="1">
    <source>
        <dbReference type="SAM" id="MobiDB-lite"/>
    </source>
</evidence>
<proteinExistence type="predicted"/>
<dbReference type="AlphaFoldDB" id="A0A6J7HLU2"/>
<evidence type="ECO:0000259" key="2">
    <source>
        <dbReference type="PROSITE" id="PS50943"/>
    </source>
</evidence>
<gene>
    <name evidence="3" type="ORF">UFOPK3564_01644</name>
</gene>
<protein>
    <submittedName>
        <fullName evidence="3">Unannotated protein</fullName>
    </submittedName>
</protein>
<feature type="region of interest" description="Disordered" evidence="1">
    <location>
        <begin position="331"/>
        <end position="369"/>
    </location>
</feature>
<dbReference type="PROSITE" id="PS50943">
    <property type="entry name" value="HTH_CROC1"/>
    <property type="match status" value="1"/>
</dbReference>
<feature type="domain" description="HTH cro/C1-type" evidence="2">
    <location>
        <begin position="11"/>
        <end position="25"/>
    </location>
</feature>
<accession>A0A6J7HLU2</accession>
<name>A0A6J7HLU2_9ZZZZ</name>
<dbReference type="InterPro" id="IPR001387">
    <property type="entry name" value="Cro/C1-type_HTH"/>
</dbReference>
<sequence length="369" mass="38982">MSRALERRGELQRLARVLGVEPDDLGALDGADVATLRELRHAVADRLLEQSRDQFSRAVALGDALPASVAARLAQHVMGPVLGGRAAALLSPRKAGELARRLPADFLADVACHVDVRKVGPLLEDIDRGTMAEAGEHLRRRGEWVVLGAFVGHVRDDVVADLLDGFDGEALLRSGAVIEDASRIDAVVAMLTDARLDGLLRAADEHALWTDVVSLNVHLCDAQLDRVASAVERLSGPRIEALAALLAADDELRAAARPITRRLSARFLADVAADVDLGRVGGILEGIPTATLAQAAAELGRRDAWPLLGRLLTVLPEDVLADLRPELDDGLLRRAEETDAAAGDGPPAGPDGDDAAGSAKSPPAPPTRR</sequence>
<dbReference type="EMBL" id="CAFBMK010000088">
    <property type="protein sequence ID" value="CAB4917375.1"/>
    <property type="molecule type" value="Genomic_DNA"/>
</dbReference>
<organism evidence="3">
    <name type="scientific">freshwater metagenome</name>
    <dbReference type="NCBI Taxonomy" id="449393"/>
    <lineage>
        <taxon>unclassified sequences</taxon>
        <taxon>metagenomes</taxon>
        <taxon>ecological metagenomes</taxon>
    </lineage>
</organism>